<protein>
    <submittedName>
        <fullName evidence="2">Uncharacterized protein DUF4255</fullName>
    </submittedName>
</protein>
<feature type="domain" description="Pvc16 N-terminal" evidence="1">
    <location>
        <begin position="5"/>
        <end position="181"/>
    </location>
</feature>
<proteinExistence type="predicted"/>
<comment type="caution">
    <text evidence="2">The sequence shown here is derived from an EMBL/GenBank/DDBJ whole genome shotgun (WGS) entry which is preliminary data.</text>
</comment>
<organism evidence="2 3">
    <name type="scientific">Tenacibaculum skagerrakense</name>
    <dbReference type="NCBI Taxonomy" id="186571"/>
    <lineage>
        <taxon>Bacteria</taxon>
        <taxon>Pseudomonadati</taxon>
        <taxon>Bacteroidota</taxon>
        <taxon>Flavobacteriia</taxon>
        <taxon>Flavobacteriales</taxon>
        <taxon>Flavobacteriaceae</taxon>
        <taxon>Tenacibaculum</taxon>
    </lineage>
</organism>
<dbReference type="Proteomes" id="UP000294564">
    <property type="component" value="Unassembled WGS sequence"/>
</dbReference>
<name>A0A4R2NQA4_9FLAO</name>
<dbReference type="AlphaFoldDB" id="A0A4R2NQA4"/>
<evidence type="ECO:0000313" key="3">
    <source>
        <dbReference type="Proteomes" id="UP000294564"/>
    </source>
</evidence>
<evidence type="ECO:0000313" key="2">
    <source>
        <dbReference type="EMBL" id="TCP24029.1"/>
    </source>
</evidence>
<sequence>MIYEILQIISEELNDYLEENSVALANIADAEVEGNSPGNFPDIALSLINLQEEFALKNTRNDYVSGNTVTYKNPKVYLNLFILFSIDKSSYTESLKSLTKIIEFFQGKKVFTQANSNYQNVDGIENIKSFKFITELYTPSFEELNFIWGTLGGKQKPSVLYKITLLEIERDLVAKEGAVISEMNRNSLINN</sequence>
<dbReference type="InterPro" id="IPR025351">
    <property type="entry name" value="Pvc16_N"/>
</dbReference>
<evidence type="ECO:0000259" key="1">
    <source>
        <dbReference type="Pfam" id="PF14065"/>
    </source>
</evidence>
<accession>A0A4R2NQA4</accession>
<dbReference type="EMBL" id="SLXM01000007">
    <property type="protein sequence ID" value="TCP24029.1"/>
    <property type="molecule type" value="Genomic_DNA"/>
</dbReference>
<reference evidence="2 3" key="1">
    <citation type="submission" date="2019-03" db="EMBL/GenBank/DDBJ databases">
        <title>Genomic Encyclopedia of Type Strains, Phase IV (KMG-IV): sequencing the most valuable type-strain genomes for metagenomic binning, comparative biology and taxonomic classification.</title>
        <authorList>
            <person name="Goeker M."/>
        </authorList>
    </citation>
    <scope>NUCLEOTIDE SEQUENCE [LARGE SCALE GENOMIC DNA]</scope>
    <source>
        <strain evidence="2 3">DSM 14836</strain>
    </source>
</reference>
<gene>
    <name evidence="2" type="ORF">EV195_107195</name>
</gene>
<keyword evidence="3" id="KW-1185">Reference proteome</keyword>
<dbReference type="OrthoDB" id="7560784at2"/>
<dbReference type="Pfam" id="PF14065">
    <property type="entry name" value="Pvc16_N"/>
    <property type="match status" value="1"/>
</dbReference>